<dbReference type="InterPro" id="IPR041522">
    <property type="entry name" value="CdaR_GGDEF"/>
</dbReference>
<dbReference type="AlphaFoldDB" id="A0A1S1KN82"/>
<feature type="domain" description="RsbT co-antagonist protein RsbRD N-terminal" evidence="3">
    <location>
        <begin position="28"/>
        <end position="171"/>
    </location>
</feature>
<dbReference type="PANTHER" id="PTHR33744">
    <property type="entry name" value="CARBOHYDRATE DIACID REGULATOR"/>
    <property type="match status" value="1"/>
</dbReference>
<evidence type="ECO:0000259" key="2">
    <source>
        <dbReference type="Pfam" id="PF13556"/>
    </source>
</evidence>
<protein>
    <submittedName>
        <fullName evidence="5">PucR family transcriptional regulator</fullName>
    </submittedName>
</protein>
<comment type="similarity">
    <text evidence="1">Belongs to the CdaR family.</text>
</comment>
<dbReference type="InterPro" id="IPR025751">
    <property type="entry name" value="RsbRD_N_dom"/>
</dbReference>
<feature type="domain" description="PucR C-terminal helix-turn-helix" evidence="2">
    <location>
        <begin position="361"/>
        <end position="417"/>
    </location>
</feature>
<dbReference type="STRING" id="1908205.BKG60_26750"/>
<dbReference type="Proteomes" id="UP000179636">
    <property type="component" value="Unassembled WGS sequence"/>
</dbReference>
<evidence type="ECO:0000256" key="1">
    <source>
        <dbReference type="ARBA" id="ARBA00006754"/>
    </source>
</evidence>
<sequence length="435" mass="47391">MSAGQGGSEAPTGTVADIVDRLGERSGEIIGAIQQHLATEIGELRGDPQLLELLGASVAGNVETVLDAVRYSIDIERVEPPTAALEYARRTAQHGVPVTALVRAYRLGHQQMLDHVLTEIRRAGLEPGRALVAFETISGVTFRYIDWISQQVIDAYEAERERWVENRNSVRAVRVRELLEMAEGQLGQLDIDAASTAVRYPLRRTHLALILWTDSDDTSGGELLRLERFVRELAEAMDLPDGALFVAADRVSAHGWLALPAAQADAAVARVRRFVADGVDPPRLSVGKPLAGLSGFRRSHRLARIAQRISVAGDSGRRFTAADEPGLVATAMLAEDLGQTREWVWEALGALAGNTDSDARLRDTLRVFLGEGGSYKAAAERLNLHHNSVRYRVERAIDRRGRPIGEDRIDVELALLACHHFGGAVLAGRQIGVAQ</sequence>
<evidence type="ECO:0000259" key="4">
    <source>
        <dbReference type="Pfam" id="PF17853"/>
    </source>
</evidence>
<dbReference type="InterPro" id="IPR025736">
    <property type="entry name" value="PucR_C-HTH_dom"/>
</dbReference>
<dbReference type="OrthoDB" id="3663486at2"/>
<proteinExistence type="inferred from homology"/>
<organism evidence="5 6">
    <name type="scientific">Mycobacterium syngnathidarum</name>
    <dbReference type="NCBI Taxonomy" id="1908205"/>
    <lineage>
        <taxon>Bacteria</taxon>
        <taxon>Bacillati</taxon>
        <taxon>Actinomycetota</taxon>
        <taxon>Actinomycetes</taxon>
        <taxon>Mycobacteriales</taxon>
        <taxon>Mycobacteriaceae</taxon>
        <taxon>Mycobacterium</taxon>
    </lineage>
</organism>
<dbReference type="Pfam" id="PF14361">
    <property type="entry name" value="RsbRD_N"/>
    <property type="match status" value="1"/>
</dbReference>
<dbReference type="InterPro" id="IPR042070">
    <property type="entry name" value="PucR_C-HTH_sf"/>
</dbReference>
<dbReference type="EMBL" id="MLHV01000005">
    <property type="protein sequence ID" value="OHU05741.1"/>
    <property type="molecule type" value="Genomic_DNA"/>
</dbReference>
<dbReference type="Pfam" id="PF13556">
    <property type="entry name" value="HTH_30"/>
    <property type="match status" value="1"/>
</dbReference>
<accession>A0A1Q9W3H6</accession>
<dbReference type="Pfam" id="PF17853">
    <property type="entry name" value="GGDEF_2"/>
    <property type="match status" value="1"/>
</dbReference>
<comment type="caution">
    <text evidence="5">The sequence shown here is derived from an EMBL/GenBank/DDBJ whole genome shotgun (WGS) entry which is preliminary data.</text>
</comment>
<evidence type="ECO:0000313" key="5">
    <source>
        <dbReference type="EMBL" id="OHU05741.1"/>
    </source>
</evidence>
<feature type="domain" description="CdaR GGDEF-like" evidence="4">
    <location>
        <begin position="188"/>
        <end position="309"/>
    </location>
</feature>
<dbReference type="Gene3D" id="1.10.10.2840">
    <property type="entry name" value="PucR C-terminal helix-turn-helix domain"/>
    <property type="match status" value="1"/>
</dbReference>
<accession>A0A1S1KN82</accession>
<reference evidence="5 6" key="1">
    <citation type="submission" date="2016-10" db="EMBL/GenBank/DDBJ databases">
        <title>Evaluation of Human, Animal and Environmental Mycobacterium chelonae Isolates by Core Genome Phylogenomic Analysis, Targeted Gene Comparison, and Anti-microbial Susceptibility Patterns: A Tale of Mistaken Identities.</title>
        <authorList>
            <person name="Fogelson S.B."/>
            <person name="Camus A.C."/>
            <person name="Lorenz W."/>
            <person name="Vasireddy R."/>
            <person name="Vasireddy S."/>
            <person name="Smith T."/>
            <person name="Brown-Elliott B.A."/>
            <person name="Wallace R.J.Jr."/>
            <person name="Hasan N.A."/>
            <person name="Reischl U."/>
            <person name="Sanchez S."/>
        </authorList>
    </citation>
    <scope>NUCLEOTIDE SEQUENCE [LARGE SCALE GENOMIC DNA]</scope>
    <source>
        <strain evidence="5 6">24999</strain>
    </source>
</reference>
<keyword evidence="6" id="KW-1185">Reference proteome</keyword>
<name>A0A1S1KN82_9MYCO</name>
<evidence type="ECO:0000313" key="6">
    <source>
        <dbReference type="Proteomes" id="UP000179636"/>
    </source>
</evidence>
<evidence type="ECO:0000259" key="3">
    <source>
        <dbReference type="Pfam" id="PF14361"/>
    </source>
</evidence>
<gene>
    <name evidence="5" type="ORF">BKG61_07715</name>
</gene>
<dbReference type="InterPro" id="IPR051448">
    <property type="entry name" value="CdaR-like_regulators"/>
</dbReference>
<dbReference type="RefSeq" id="WP_070944290.1">
    <property type="nucleotide sequence ID" value="NZ_MLCL01000089.1"/>
</dbReference>
<dbReference type="PANTHER" id="PTHR33744:SF1">
    <property type="entry name" value="DNA-BINDING TRANSCRIPTIONAL ACTIVATOR ADER"/>
    <property type="match status" value="1"/>
</dbReference>